<evidence type="ECO:0000256" key="3">
    <source>
        <dbReference type="ARBA" id="ARBA00010031"/>
    </source>
</evidence>
<evidence type="ECO:0000256" key="7">
    <source>
        <dbReference type="ARBA" id="ARBA00023157"/>
    </source>
</evidence>
<evidence type="ECO:0000256" key="4">
    <source>
        <dbReference type="ARBA" id="ARBA00022525"/>
    </source>
</evidence>
<dbReference type="Proteomes" id="UP001583186">
    <property type="component" value="Unassembled WGS sequence"/>
</dbReference>
<keyword evidence="6 9" id="KW-0732">Signal</keyword>
<evidence type="ECO:0000313" key="11">
    <source>
        <dbReference type="EMBL" id="KAL1890043.1"/>
    </source>
</evidence>
<organism evidence="11 12">
    <name type="scientific">Sporothrix stenoceras</name>
    <dbReference type="NCBI Taxonomy" id="5173"/>
    <lineage>
        <taxon>Eukaryota</taxon>
        <taxon>Fungi</taxon>
        <taxon>Dikarya</taxon>
        <taxon>Ascomycota</taxon>
        <taxon>Pezizomycotina</taxon>
        <taxon>Sordariomycetes</taxon>
        <taxon>Sordariomycetidae</taxon>
        <taxon>Ophiostomatales</taxon>
        <taxon>Ophiostomataceae</taxon>
        <taxon>Sporothrix</taxon>
    </lineage>
</organism>
<keyword evidence="5" id="KW-0472">Membrane</keyword>
<evidence type="ECO:0000256" key="6">
    <source>
        <dbReference type="ARBA" id="ARBA00022729"/>
    </source>
</evidence>
<comment type="caution">
    <text evidence="11">The sequence shown here is derived from an EMBL/GenBank/DDBJ whole genome shotgun (WGS) entry which is preliminary data.</text>
</comment>
<evidence type="ECO:0000256" key="9">
    <source>
        <dbReference type="SAM" id="SignalP"/>
    </source>
</evidence>
<evidence type="ECO:0000259" key="10">
    <source>
        <dbReference type="Pfam" id="PF05730"/>
    </source>
</evidence>
<dbReference type="InterPro" id="IPR008427">
    <property type="entry name" value="Extracellular_membr_CFEM_dom"/>
</dbReference>
<reference evidence="11 12" key="1">
    <citation type="journal article" date="2024" name="IMA Fungus">
        <title>IMA Genome - F19 : A genome assembly and annotation guide to empower mycologists, including annotated draft genome sequences of Ceratocystis pirilliformis, Diaporthe australafricana, Fusarium ophioides, Paecilomyces lecythidis, and Sporothrix stenoceras.</title>
        <authorList>
            <person name="Aylward J."/>
            <person name="Wilson A.M."/>
            <person name="Visagie C.M."/>
            <person name="Spraker J."/>
            <person name="Barnes I."/>
            <person name="Buitendag C."/>
            <person name="Ceriani C."/>
            <person name="Del Mar Angel L."/>
            <person name="du Plessis D."/>
            <person name="Fuchs T."/>
            <person name="Gasser K."/>
            <person name="Kramer D."/>
            <person name="Li W."/>
            <person name="Munsamy K."/>
            <person name="Piso A."/>
            <person name="Price J.L."/>
            <person name="Sonnekus B."/>
            <person name="Thomas C."/>
            <person name="van der Nest A."/>
            <person name="van Dijk A."/>
            <person name="van Heerden A."/>
            <person name="van Vuuren N."/>
            <person name="Yilmaz N."/>
            <person name="Duong T.A."/>
            <person name="van der Merwe N.A."/>
            <person name="Wingfield M.J."/>
            <person name="Wingfield B.D."/>
        </authorList>
    </citation>
    <scope>NUCLEOTIDE SEQUENCE [LARGE SCALE GENOMIC DNA]</scope>
    <source>
        <strain evidence="11 12">CMW 5346</strain>
    </source>
</reference>
<feature type="signal peptide" evidence="9">
    <location>
        <begin position="1"/>
        <end position="17"/>
    </location>
</feature>
<comment type="subcellular location">
    <subcellularLocation>
        <location evidence="1">Membrane</location>
        <topology evidence="1">Lipid-anchor</topology>
        <topology evidence="1">GPI-anchor</topology>
    </subcellularLocation>
    <subcellularLocation>
        <location evidence="2">Secreted</location>
    </subcellularLocation>
</comment>
<evidence type="ECO:0000256" key="8">
    <source>
        <dbReference type="ARBA" id="ARBA00023288"/>
    </source>
</evidence>
<evidence type="ECO:0000313" key="12">
    <source>
        <dbReference type="Proteomes" id="UP001583186"/>
    </source>
</evidence>
<name>A0ABR3YP80_9PEZI</name>
<evidence type="ECO:0000256" key="1">
    <source>
        <dbReference type="ARBA" id="ARBA00004589"/>
    </source>
</evidence>
<dbReference type="EMBL" id="JAWCUI010000066">
    <property type="protein sequence ID" value="KAL1890043.1"/>
    <property type="molecule type" value="Genomic_DNA"/>
</dbReference>
<protein>
    <recommendedName>
        <fullName evidence="10">CFEM domain-containing protein</fullName>
    </recommendedName>
</protein>
<keyword evidence="7" id="KW-1015">Disulfide bond</keyword>
<keyword evidence="4" id="KW-0964">Secreted</keyword>
<evidence type="ECO:0000256" key="5">
    <source>
        <dbReference type="ARBA" id="ARBA00022622"/>
    </source>
</evidence>
<keyword evidence="12" id="KW-1185">Reference proteome</keyword>
<proteinExistence type="inferred from homology"/>
<feature type="chain" id="PRO_5045399007" description="CFEM domain-containing protein" evidence="9">
    <location>
        <begin position="18"/>
        <end position="221"/>
    </location>
</feature>
<evidence type="ECO:0000256" key="2">
    <source>
        <dbReference type="ARBA" id="ARBA00004613"/>
    </source>
</evidence>
<dbReference type="Pfam" id="PF05730">
    <property type="entry name" value="CFEM"/>
    <property type="match status" value="1"/>
</dbReference>
<comment type="similarity">
    <text evidence="3">Belongs to the RBT5 family.</text>
</comment>
<gene>
    <name evidence="11" type="ORF">Sste5346_008478</name>
</gene>
<keyword evidence="5" id="KW-0336">GPI-anchor</keyword>
<feature type="domain" description="CFEM" evidence="10">
    <location>
        <begin position="37"/>
        <end position="102"/>
    </location>
</feature>
<keyword evidence="8" id="KW-0449">Lipoprotein</keyword>
<accession>A0ABR3YP80</accession>
<sequence>MKYTLAFLAALAGTAIANDESLVIQDDGSNTINGYAAQVPICANLCIFQAAVAVGCDTDDYHCQCSPSKQDQLLALTHNCLDKSCNPAQAKDAFALTNKICNAVKRGLPVLKRSPEPAPVPEPVPAPFPEPAPEAFPEPVIPDEVVAAYLARRGAETGCGAPSPTTVQTVTQASSIPSASLIPSPTATTSPSSVATAGASLHRAPAVAVAGAAVAVAALLL</sequence>
<keyword evidence="5" id="KW-0325">Glycoprotein</keyword>